<dbReference type="PROSITE" id="PS51900">
    <property type="entry name" value="CB"/>
    <property type="match status" value="1"/>
</dbReference>
<dbReference type="Pfam" id="PF00589">
    <property type="entry name" value="Phage_integrase"/>
    <property type="match status" value="1"/>
</dbReference>
<evidence type="ECO:0000256" key="3">
    <source>
        <dbReference type="ARBA" id="ARBA00022908"/>
    </source>
</evidence>
<dbReference type="OrthoDB" id="9803188at2"/>
<evidence type="ECO:0000256" key="1">
    <source>
        <dbReference type="ARBA" id="ARBA00003283"/>
    </source>
</evidence>
<dbReference type="SUPFAM" id="SSF56349">
    <property type="entry name" value="DNA breaking-rejoining enzymes"/>
    <property type="match status" value="1"/>
</dbReference>
<comment type="function">
    <text evidence="1">Site-specific tyrosine recombinase, which acts by catalyzing the cutting and rejoining of the recombining DNA molecules.</text>
</comment>
<dbReference type="GO" id="GO:0015074">
    <property type="term" value="P:DNA integration"/>
    <property type="evidence" value="ECO:0007669"/>
    <property type="project" value="UniProtKB-KW"/>
</dbReference>
<evidence type="ECO:0000313" key="9">
    <source>
        <dbReference type="EMBL" id="CUN05736.1"/>
    </source>
</evidence>
<evidence type="ECO:0000256" key="5">
    <source>
        <dbReference type="ARBA" id="ARBA00023172"/>
    </source>
</evidence>
<dbReference type="InterPro" id="IPR004107">
    <property type="entry name" value="Integrase_SAM-like_N"/>
</dbReference>
<reference evidence="9 10" key="1">
    <citation type="submission" date="2015-09" db="EMBL/GenBank/DDBJ databases">
        <authorList>
            <consortium name="Pathogen Informatics"/>
        </authorList>
    </citation>
    <scope>NUCLEOTIDE SEQUENCE [LARGE SCALE GENOMIC DNA]</scope>
    <source>
        <strain evidence="9 10">2789STDY5834970</strain>
    </source>
</reference>
<accession>A0A173TU87</accession>
<gene>
    <name evidence="9" type="ORF">ERS852582_01725</name>
</gene>
<dbReference type="InterPro" id="IPR050090">
    <property type="entry name" value="Tyrosine_recombinase_XerCD"/>
</dbReference>
<dbReference type="Gene3D" id="1.10.150.130">
    <property type="match status" value="1"/>
</dbReference>
<dbReference type="InterPro" id="IPR010998">
    <property type="entry name" value="Integrase_recombinase_N"/>
</dbReference>
<keyword evidence="4 6" id="KW-0238">DNA-binding</keyword>
<evidence type="ECO:0000313" key="10">
    <source>
        <dbReference type="Proteomes" id="UP000095649"/>
    </source>
</evidence>
<evidence type="ECO:0000256" key="4">
    <source>
        <dbReference type="ARBA" id="ARBA00023125"/>
    </source>
</evidence>
<dbReference type="InterPro" id="IPR044068">
    <property type="entry name" value="CB"/>
</dbReference>
<dbReference type="Pfam" id="PF14659">
    <property type="entry name" value="Phage_int_SAM_3"/>
    <property type="match status" value="1"/>
</dbReference>
<dbReference type="PANTHER" id="PTHR30349">
    <property type="entry name" value="PHAGE INTEGRASE-RELATED"/>
    <property type="match status" value="1"/>
</dbReference>
<comment type="similarity">
    <text evidence="2">Belongs to the 'phage' integrase family.</text>
</comment>
<dbReference type="Gene3D" id="1.10.443.10">
    <property type="entry name" value="Intergrase catalytic core"/>
    <property type="match status" value="1"/>
</dbReference>
<proteinExistence type="inferred from homology"/>
<dbReference type="InterPro" id="IPR011010">
    <property type="entry name" value="DNA_brk_join_enz"/>
</dbReference>
<evidence type="ECO:0000256" key="6">
    <source>
        <dbReference type="PROSITE-ProRule" id="PRU01248"/>
    </source>
</evidence>
<dbReference type="CDD" id="cd01189">
    <property type="entry name" value="INT_ICEBs1_C_like"/>
    <property type="match status" value="1"/>
</dbReference>
<name>A0A173TU87_9FIRM</name>
<feature type="domain" description="Tyr recombinase" evidence="7">
    <location>
        <begin position="183"/>
        <end position="410"/>
    </location>
</feature>
<dbReference type="InterPro" id="IPR013762">
    <property type="entry name" value="Integrase-like_cat_sf"/>
</dbReference>
<evidence type="ECO:0000259" key="7">
    <source>
        <dbReference type="PROSITE" id="PS51898"/>
    </source>
</evidence>
<keyword evidence="3" id="KW-0229">DNA integration</keyword>
<keyword evidence="5" id="KW-0233">DNA recombination</keyword>
<dbReference type="PROSITE" id="PS51898">
    <property type="entry name" value="TYR_RECOMBINASE"/>
    <property type="match status" value="1"/>
</dbReference>
<dbReference type="GO" id="GO:0006310">
    <property type="term" value="P:DNA recombination"/>
    <property type="evidence" value="ECO:0007669"/>
    <property type="project" value="UniProtKB-KW"/>
</dbReference>
<evidence type="ECO:0000256" key="2">
    <source>
        <dbReference type="ARBA" id="ARBA00008857"/>
    </source>
</evidence>
<feature type="domain" description="Core-binding (CB)" evidence="8">
    <location>
        <begin position="59"/>
        <end position="163"/>
    </location>
</feature>
<dbReference type="RefSeq" id="WP_055186167.1">
    <property type="nucleotide sequence ID" value="NZ_CYXN01000013.1"/>
</dbReference>
<organism evidence="9 10">
    <name type="scientific">Faecalibacterium prausnitzii</name>
    <dbReference type="NCBI Taxonomy" id="853"/>
    <lineage>
        <taxon>Bacteria</taxon>
        <taxon>Bacillati</taxon>
        <taxon>Bacillota</taxon>
        <taxon>Clostridia</taxon>
        <taxon>Eubacteriales</taxon>
        <taxon>Oscillospiraceae</taxon>
        <taxon>Faecalibacterium</taxon>
    </lineage>
</organism>
<protein>
    <submittedName>
        <fullName evidence="9">Site-specific tyrosine recombinase XerC</fullName>
    </submittedName>
</protein>
<dbReference type="EMBL" id="CYXN01000013">
    <property type="protein sequence ID" value="CUN05736.1"/>
    <property type="molecule type" value="Genomic_DNA"/>
</dbReference>
<dbReference type="InterPro" id="IPR002104">
    <property type="entry name" value="Integrase_catalytic"/>
</dbReference>
<dbReference type="PANTHER" id="PTHR30349:SF91">
    <property type="entry name" value="INTA PROTEIN"/>
    <property type="match status" value="1"/>
</dbReference>
<dbReference type="AlphaFoldDB" id="A0A173TU87"/>
<sequence length="461" mass="52190">MAYITKRGSSYGVRYTYQDEQGKNCNKWESFPTKEEATNRKKQIEHELANGTFLIPSTITVKEFLMEWLPKQCNKHKWAPCTYQSNLGTVQNLIIPYIGDMQMQKLKPYHLEDLYSTLSKTPCGQYLEGKKQVLSEKQQQRFLSGTTIHEVHRLLRTAFQYAVEWGILVKSPVPVDSPKKSIQERAIWDADEMWAALASMEDPILHLAVHLTLVGALREGEVAGLTPEDLDFEGADGTGTFRINKCMQRVQKASLAKTGKGRILQEFEDKREGSTTTLVLKKTKTASSNRTIFMTAVLKEELKHWLKRLEMDEAVEPERYRNSGMLLRLPNGLAVEPILIRKKFIKWQDEHPEFTRIVFHGLRHSSATYQLMISGGDVKAVQGTTGHASANLLVNTYAHIQQDSRKKLGKKFEEGFYKPGTTLVQAAPVEAEPTISVSALLELLKDADPSVKAQLRLALLT</sequence>
<evidence type="ECO:0000259" key="8">
    <source>
        <dbReference type="PROSITE" id="PS51900"/>
    </source>
</evidence>
<dbReference type="GO" id="GO:0003677">
    <property type="term" value="F:DNA binding"/>
    <property type="evidence" value="ECO:0007669"/>
    <property type="project" value="UniProtKB-UniRule"/>
</dbReference>
<dbReference type="Proteomes" id="UP000095649">
    <property type="component" value="Unassembled WGS sequence"/>
</dbReference>